<keyword evidence="3 6" id="KW-0812">Transmembrane</keyword>
<organism evidence="8 9">
    <name type="scientific">Caenorhabditis japonica</name>
    <dbReference type="NCBI Taxonomy" id="281687"/>
    <lineage>
        <taxon>Eukaryota</taxon>
        <taxon>Metazoa</taxon>
        <taxon>Ecdysozoa</taxon>
        <taxon>Nematoda</taxon>
        <taxon>Chromadorea</taxon>
        <taxon>Rhabditida</taxon>
        <taxon>Rhabditina</taxon>
        <taxon>Rhabditomorpha</taxon>
        <taxon>Rhabditoidea</taxon>
        <taxon>Rhabditidae</taxon>
        <taxon>Peloderinae</taxon>
        <taxon>Caenorhabditis</taxon>
    </lineage>
</organism>
<dbReference type="Pfam" id="PF02104">
    <property type="entry name" value="SURF1"/>
    <property type="match status" value="1"/>
</dbReference>
<dbReference type="PANTHER" id="PTHR23427">
    <property type="entry name" value="SURFEIT LOCUS PROTEIN"/>
    <property type="match status" value="1"/>
</dbReference>
<dbReference type="EnsemblMetazoa" id="CJA29258.1">
    <property type="protein sequence ID" value="CJA29258.1"/>
    <property type="gene ID" value="WBGene00184832"/>
</dbReference>
<comment type="similarity">
    <text evidence="2 6">Belongs to the SURF1 family.</text>
</comment>
<dbReference type="InterPro" id="IPR002994">
    <property type="entry name" value="Surf1/Shy1"/>
</dbReference>
<sequence>MHLCLLRIATTTRRTTRGLVGLASFQTRRPFSHLSATCHRPKNDKHNPLILDLDKRKSEKGGKNEKSKKKRIEWSAGSIGMLIIPAFAFSLGCWQVLRLRWKLNLLEHLKERLSQKAVELPSDLSAESLEPLEYCRVSITGEFLHDREFVISPRGRFDPGKSTSASAGSLLSENEMSSHGGHLITPFRLKSTGQVILINRGWLPSFYFEASSHEKTNPKGVVSLDAIVRKTEKRPQFVGKNVPEQGMWYYRDLEQMAEVHETLPVWLDAAYETTVPGGPIGGQTNINVRNEHMNYLTTWYTLTLVTLLMWVHKFRR</sequence>
<accession>A0A8R1IDL6</accession>
<dbReference type="PANTHER" id="PTHR23427:SF2">
    <property type="entry name" value="SURFEIT LOCUS PROTEIN 1"/>
    <property type="match status" value="1"/>
</dbReference>
<feature type="transmembrane region" description="Helical" evidence="6">
    <location>
        <begin position="74"/>
        <end position="97"/>
    </location>
</feature>
<protein>
    <recommendedName>
        <fullName evidence="6">SURF1-like protein</fullName>
    </recommendedName>
</protein>
<proteinExistence type="inferred from homology"/>
<evidence type="ECO:0000256" key="7">
    <source>
        <dbReference type="SAM" id="MobiDB-lite"/>
    </source>
</evidence>
<keyword evidence="6" id="KW-0999">Mitochondrion inner membrane</keyword>
<evidence type="ECO:0000313" key="9">
    <source>
        <dbReference type="Proteomes" id="UP000005237"/>
    </source>
</evidence>
<dbReference type="Proteomes" id="UP000005237">
    <property type="component" value="Unassembled WGS sequence"/>
</dbReference>
<dbReference type="AlphaFoldDB" id="A0A8R1IDL6"/>
<evidence type="ECO:0000313" key="8">
    <source>
        <dbReference type="EnsemblMetazoa" id="CJA29258.1"/>
    </source>
</evidence>
<evidence type="ECO:0000256" key="6">
    <source>
        <dbReference type="RuleBase" id="RU363076"/>
    </source>
</evidence>
<comment type="subcellular location">
    <subcellularLocation>
        <location evidence="1">Membrane</location>
    </subcellularLocation>
    <subcellularLocation>
        <location evidence="6">Mitochondrion inner membrane</location>
        <topology evidence="6">Multi-pass membrane protein</topology>
    </subcellularLocation>
</comment>
<name>A0A8R1IDL6_CAEJA</name>
<reference evidence="9" key="1">
    <citation type="submission" date="2010-08" db="EMBL/GenBank/DDBJ databases">
        <authorList>
            <consortium name="Caenorhabditis japonica Sequencing Consortium"/>
            <person name="Wilson R.K."/>
        </authorList>
    </citation>
    <scope>NUCLEOTIDE SEQUENCE [LARGE SCALE GENOMIC DNA]</scope>
    <source>
        <strain evidence="9">DF5081</strain>
    </source>
</reference>
<keyword evidence="9" id="KW-1185">Reference proteome</keyword>
<reference evidence="8" key="2">
    <citation type="submission" date="2022-06" db="UniProtKB">
        <authorList>
            <consortium name="EnsemblMetazoa"/>
        </authorList>
    </citation>
    <scope>IDENTIFICATION</scope>
    <source>
        <strain evidence="8">DF5081</strain>
    </source>
</reference>
<keyword evidence="6" id="KW-0496">Mitochondrion</keyword>
<dbReference type="CDD" id="cd06662">
    <property type="entry name" value="SURF1"/>
    <property type="match status" value="1"/>
</dbReference>
<keyword evidence="4 6" id="KW-1133">Transmembrane helix</keyword>
<evidence type="ECO:0000256" key="3">
    <source>
        <dbReference type="ARBA" id="ARBA00022692"/>
    </source>
</evidence>
<dbReference type="GO" id="GO:0033617">
    <property type="term" value="P:mitochondrial respiratory chain complex IV assembly"/>
    <property type="evidence" value="ECO:0007669"/>
    <property type="project" value="TreeGrafter"/>
</dbReference>
<feature type="compositionally biased region" description="Basic and acidic residues" evidence="7">
    <location>
        <begin position="44"/>
        <end position="65"/>
    </location>
</feature>
<feature type="region of interest" description="Disordered" evidence="7">
    <location>
        <begin position="38"/>
        <end position="69"/>
    </location>
</feature>
<evidence type="ECO:0000256" key="2">
    <source>
        <dbReference type="ARBA" id="ARBA00007165"/>
    </source>
</evidence>
<evidence type="ECO:0000256" key="4">
    <source>
        <dbReference type="ARBA" id="ARBA00022989"/>
    </source>
</evidence>
<comment type="caution">
    <text evidence="6">Lacks conserved residue(s) required for the propagation of feature annotation.</text>
</comment>
<dbReference type="InterPro" id="IPR045214">
    <property type="entry name" value="Surf1/Surf4"/>
</dbReference>
<dbReference type="PROSITE" id="PS50895">
    <property type="entry name" value="SURF1"/>
    <property type="match status" value="1"/>
</dbReference>
<evidence type="ECO:0000256" key="1">
    <source>
        <dbReference type="ARBA" id="ARBA00004370"/>
    </source>
</evidence>
<comment type="function">
    <text evidence="6">Probably involved in the biogenesis of the COX complex.</text>
</comment>
<evidence type="ECO:0000256" key="5">
    <source>
        <dbReference type="ARBA" id="ARBA00023136"/>
    </source>
</evidence>
<keyword evidence="5 6" id="KW-0472">Membrane</keyword>
<dbReference type="GO" id="GO:0005743">
    <property type="term" value="C:mitochondrial inner membrane"/>
    <property type="evidence" value="ECO:0007669"/>
    <property type="project" value="UniProtKB-SubCell"/>
</dbReference>